<dbReference type="EMBL" id="PZKL01000037">
    <property type="protein sequence ID" value="PTH80148.1"/>
    <property type="molecule type" value="Genomic_DNA"/>
</dbReference>
<feature type="domain" description="UvrD-like helicase C-terminal" evidence="14">
    <location>
        <begin position="382"/>
        <end position="681"/>
    </location>
</feature>
<dbReference type="Gene3D" id="3.40.50.300">
    <property type="entry name" value="P-loop containing nucleotide triphosphate hydrolases"/>
    <property type="match status" value="2"/>
</dbReference>
<evidence type="ECO:0000256" key="5">
    <source>
        <dbReference type="ARBA" id="ARBA00022840"/>
    </source>
</evidence>
<dbReference type="GO" id="GO:0005524">
    <property type="term" value="F:ATP binding"/>
    <property type="evidence" value="ECO:0007669"/>
    <property type="project" value="UniProtKB-UniRule"/>
</dbReference>
<dbReference type="Gene3D" id="1.10.486.10">
    <property type="entry name" value="PCRA, domain 4"/>
    <property type="match status" value="1"/>
</dbReference>
<dbReference type="EC" id="5.6.2.4" evidence="9"/>
<comment type="similarity">
    <text evidence="1">Belongs to the helicase family. UvrD subfamily.</text>
</comment>
<evidence type="ECO:0000256" key="4">
    <source>
        <dbReference type="ARBA" id="ARBA00022806"/>
    </source>
</evidence>
<feature type="binding site" evidence="12">
    <location>
        <begin position="106"/>
        <end position="113"/>
    </location>
    <ligand>
        <name>ATP</name>
        <dbReference type="ChEBI" id="CHEBI:30616"/>
    </ligand>
</feature>
<dbReference type="SUPFAM" id="SSF52540">
    <property type="entry name" value="P-loop containing nucleoside triphosphate hydrolases"/>
    <property type="match status" value="1"/>
</dbReference>
<evidence type="ECO:0000256" key="6">
    <source>
        <dbReference type="ARBA" id="ARBA00023125"/>
    </source>
</evidence>
<evidence type="ECO:0000259" key="14">
    <source>
        <dbReference type="PROSITE" id="PS51217"/>
    </source>
</evidence>
<comment type="catalytic activity">
    <reaction evidence="11">
        <text>ATP + H2O = ADP + phosphate + H(+)</text>
        <dbReference type="Rhea" id="RHEA:13065"/>
        <dbReference type="ChEBI" id="CHEBI:15377"/>
        <dbReference type="ChEBI" id="CHEBI:15378"/>
        <dbReference type="ChEBI" id="CHEBI:30616"/>
        <dbReference type="ChEBI" id="CHEBI:43474"/>
        <dbReference type="ChEBI" id="CHEBI:456216"/>
        <dbReference type="EC" id="5.6.2.4"/>
    </reaction>
</comment>
<evidence type="ECO:0000313" key="15">
    <source>
        <dbReference type="EMBL" id="PTH80148.1"/>
    </source>
</evidence>
<dbReference type="PROSITE" id="PS51198">
    <property type="entry name" value="UVRD_HELICASE_ATP_BIND"/>
    <property type="match status" value="1"/>
</dbReference>
<evidence type="ECO:0000256" key="8">
    <source>
        <dbReference type="ARBA" id="ARBA00034617"/>
    </source>
</evidence>
<evidence type="ECO:0000313" key="16">
    <source>
        <dbReference type="Proteomes" id="UP000241986"/>
    </source>
</evidence>
<dbReference type="GO" id="GO:0016887">
    <property type="term" value="F:ATP hydrolysis activity"/>
    <property type="evidence" value="ECO:0007669"/>
    <property type="project" value="RHEA"/>
</dbReference>
<keyword evidence="6" id="KW-0238">DNA-binding</keyword>
<sequence length="776" mass="88319">MGVCEHYRFWDMSVDEQYEDYGQEDDGRFDELDPSSLGDFRYMFDDDGDGSAPTQTQPVEDAVAAPMQLSRTAEEIQLILKDLNKDLNPAQRDAAETIHGPVIAIAGAGAGKTKTLTHRVASMLVMGIHPANIMLVTFTNKAAEEIRNRIEEMVGENAQYITAGTFHSTIFRHILKKYPESRYLKSIGVRMDECANIDPDEAEKLLKDAISMLPETDLAQVDENDWKPDDFEKEMSKARASGNDVNDYRALTARGSADEELRKVTANVWQIYNRLCREVNGIDFDDILLFADKMLRSEPHIADELGDRFKYIMLDEYQDTNRVQMNIMDSISRKNRNICVVGDEKQSIYGFREADIKIILSFRTRFPEAKTINMNQNYRSYPEIIRFSNACADAMEQRLSDGQLLAMRQFDESDAEREAKKSNRVVMAEFKSAHDEADMVAKAIKRDLMLKIPGKEVAVLYRNRNAKTLVERKLVDLNIPYRVIGDASFFQKKEVKDIVGMIRFVFHPWDTMSGYRFLGATSVGISLNAAKKAASEGQSVHDFLKEQSVKRLKQKKKDEVTDLTAAAKKIGPFMELGKMLREAISYGDDPAFIKEVIAKIWDIYLRPGIVKVANRSDDEGELDTRIDNAEYVIERMGKSLEKGMLIDEIIEDLTMMVENNPDMDKNLDAKVLLMTIHGSKGLEFDNVYMVGMNEATMLGTDPTYDEIEESRRLNYVGMTRAKKKLTMTFATNIFVFGQPVETKVSPFIEEIEERLGVKRYIFKGKETSNERTASYA</sequence>
<proteinExistence type="inferred from homology"/>
<dbReference type="GO" id="GO:0043138">
    <property type="term" value="F:3'-5' DNA helicase activity"/>
    <property type="evidence" value="ECO:0007669"/>
    <property type="project" value="UniProtKB-EC"/>
</dbReference>
<name>A0A2T4MZZ8_AERVE</name>
<gene>
    <name evidence="15" type="ORF">DAA48_16465</name>
</gene>
<dbReference type="InterPro" id="IPR027417">
    <property type="entry name" value="P-loop_NTPase"/>
</dbReference>
<dbReference type="InterPro" id="IPR014016">
    <property type="entry name" value="UvrD-like_ATP-bd"/>
</dbReference>
<keyword evidence="7" id="KW-0413">Isomerase</keyword>
<evidence type="ECO:0000256" key="2">
    <source>
        <dbReference type="ARBA" id="ARBA00022741"/>
    </source>
</evidence>
<dbReference type="InterPro" id="IPR014017">
    <property type="entry name" value="DNA_helicase_UvrD-like_C"/>
</dbReference>
<evidence type="ECO:0000259" key="13">
    <source>
        <dbReference type="PROSITE" id="PS51198"/>
    </source>
</evidence>
<dbReference type="AlphaFoldDB" id="A0A2T4MZZ8"/>
<reference evidence="15 16" key="1">
    <citation type="submission" date="2018-03" db="EMBL/GenBank/DDBJ databases">
        <title>Aeromonas veronii whole genome sequencing and analysis.</title>
        <authorList>
            <person name="Xie H."/>
            <person name="Liu T."/>
            <person name="Wang K."/>
        </authorList>
    </citation>
    <scope>NUCLEOTIDE SEQUENCE [LARGE SCALE GENOMIC DNA]</scope>
    <source>
        <strain evidence="15 16">XH.VA.1</strain>
    </source>
</reference>
<evidence type="ECO:0000256" key="11">
    <source>
        <dbReference type="ARBA" id="ARBA00048988"/>
    </source>
</evidence>
<keyword evidence="4 12" id="KW-0347">Helicase</keyword>
<organism evidence="15 16">
    <name type="scientific">Aeromonas veronii</name>
    <dbReference type="NCBI Taxonomy" id="654"/>
    <lineage>
        <taxon>Bacteria</taxon>
        <taxon>Pseudomonadati</taxon>
        <taxon>Pseudomonadota</taxon>
        <taxon>Gammaproteobacteria</taxon>
        <taxon>Aeromonadales</taxon>
        <taxon>Aeromonadaceae</taxon>
        <taxon>Aeromonas</taxon>
    </lineage>
</organism>
<evidence type="ECO:0000256" key="10">
    <source>
        <dbReference type="ARBA" id="ARBA00034923"/>
    </source>
</evidence>
<comment type="caution">
    <text evidence="15">The sequence shown here is derived from an EMBL/GenBank/DDBJ whole genome shotgun (WGS) entry which is preliminary data.</text>
</comment>
<dbReference type="PANTHER" id="PTHR11070">
    <property type="entry name" value="UVRD / RECB / PCRA DNA HELICASE FAMILY MEMBER"/>
    <property type="match status" value="1"/>
</dbReference>
<dbReference type="PANTHER" id="PTHR11070:SF2">
    <property type="entry name" value="ATP-DEPENDENT DNA HELICASE SRS2"/>
    <property type="match status" value="1"/>
</dbReference>
<evidence type="ECO:0000256" key="12">
    <source>
        <dbReference type="PROSITE-ProRule" id="PRU00560"/>
    </source>
</evidence>
<accession>A0A2T4MZZ8</accession>
<dbReference type="InterPro" id="IPR000212">
    <property type="entry name" value="DNA_helicase_UvrD/REP"/>
</dbReference>
<dbReference type="Pfam" id="PF13361">
    <property type="entry name" value="UvrD_C"/>
    <property type="match status" value="1"/>
</dbReference>
<evidence type="ECO:0000256" key="3">
    <source>
        <dbReference type="ARBA" id="ARBA00022801"/>
    </source>
</evidence>
<comment type="catalytic activity">
    <reaction evidence="8">
        <text>Couples ATP hydrolysis with the unwinding of duplex DNA by translocating in the 3'-5' direction.</text>
        <dbReference type="EC" id="5.6.2.4"/>
    </reaction>
</comment>
<evidence type="ECO:0000256" key="9">
    <source>
        <dbReference type="ARBA" id="ARBA00034808"/>
    </source>
</evidence>
<keyword evidence="3 12" id="KW-0378">Hydrolase</keyword>
<dbReference type="GO" id="GO:0003677">
    <property type="term" value="F:DNA binding"/>
    <property type="evidence" value="ECO:0007669"/>
    <property type="project" value="UniProtKB-KW"/>
</dbReference>
<dbReference type="GO" id="GO:0000725">
    <property type="term" value="P:recombinational repair"/>
    <property type="evidence" value="ECO:0007669"/>
    <property type="project" value="TreeGrafter"/>
</dbReference>
<keyword evidence="2 12" id="KW-0547">Nucleotide-binding</keyword>
<dbReference type="Pfam" id="PF00580">
    <property type="entry name" value="UvrD-helicase"/>
    <property type="match status" value="1"/>
</dbReference>
<dbReference type="Proteomes" id="UP000241986">
    <property type="component" value="Unassembled WGS sequence"/>
</dbReference>
<protein>
    <recommendedName>
        <fullName evidence="9">DNA 3'-5' helicase</fullName>
        <ecNumber evidence="9">5.6.2.4</ecNumber>
    </recommendedName>
    <alternativeName>
        <fullName evidence="10">DNA 3'-5' helicase II</fullName>
    </alternativeName>
</protein>
<feature type="domain" description="UvrD-like helicase ATP-binding" evidence="13">
    <location>
        <begin position="85"/>
        <end position="381"/>
    </location>
</feature>
<dbReference type="PROSITE" id="PS51217">
    <property type="entry name" value="UVRD_HELICASE_CTER"/>
    <property type="match status" value="1"/>
</dbReference>
<dbReference type="Gene3D" id="1.10.10.160">
    <property type="match status" value="1"/>
</dbReference>
<keyword evidence="5 12" id="KW-0067">ATP-binding</keyword>
<evidence type="ECO:0000256" key="1">
    <source>
        <dbReference type="ARBA" id="ARBA00009922"/>
    </source>
</evidence>
<evidence type="ECO:0000256" key="7">
    <source>
        <dbReference type="ARBA" id="ARBA00023235"/>
    </source>
</evidence>
<dbReference type="CDD" id="cd17932">
    <property type="entry name" value="DEXQc_UvrD"/>
    <property type="match status" value="1"/>
</dbReference>
<dbReference type="InterPro" id="IPR013986">
    <property type="entry name" value="DExx_box_DNA_helicase_dom_sf"/>
</dbReference>